<proteinExistence type="predicted"/>
<protein>
    <submittedName>
        <fullName evidence="1">Uncharacterized protein</fullName>
    </submittedName>
</protein>
<reference evidence="1 2" key="1">
    <citation type="submission" date="2020-09" db="EMBL/GenBank/DDBJ databases">
        <title>De no assembly of potato wild relative species, Solanum commersonii.</title>
        <authorList>
            <person name="Cho K."/>
        </authorList>
    </citation>
    <scope>NUCLEOTIDE SEQUENCE [LARGE SCALE GENOMIC DNA]</scope>
    <source>
        <strain evidence="1">LZ3.2</strain>
        <tissue evidence="1">Leaf</tissue>
    </source>
</reference>
<comment type="caution">
    <text evidence="1">The sequence shown here is derived from an EMBL/GenBank/DDBJ whole genome shotgun (WGS) entry which is preliminary data.</text>
</comment>
<evidence type="ECO:0000313" key="2">
    <source>
        <dbReference type="Proteomes" id="UP000824120"/>
    </source>
</evidence>
<organism evidence="1 2">
    <name type="scientific">Solanum commersonii</name>
    <name type="common">Commerson's wild potato</name>
    <name type="synonym">Commerson's nightshade</name>
    <dbReference type="NCBI Taxonomy" id="4109"/>
    <lineage>
        <taxon>Eukaryota</taxon>
        <taxon>Viridiplantae</taxon>
        <taxon>Streptophyta</taxon>
        <taxon>Embryophyta</taxon>
        <taxon>Tracheophyta</taxon>
        <taxon>Spermatophyta</taxon>
        <taxon>Magnoliopsida</taxon>
        <taxon>eudicotyledons</taxon>
        <taxon>Gunneridae</taxon>
        <taxon>Pentapetalae</taxon>
        <taxon>asterids</taxon>
        <taxon>lamiids</taxon>
        <taxon>Solanales</taxon>
        <taxon>Solanaceae</taxon>
        <taxon>Solanoideae</taxon>
        <taxon>Solaneae</taxon>
        <taxon>Solanum</taxon>
    </lineage>
</organism>
<gene>
    <name evidence="1" type="ORF">H5410_023063</name>
</gene>
<dbReference type="Proteomes" id="UP000824120">
    <property type="component" value="Chromosome 4"/>
</dbReference>
<accession>A0A9J5ZJX4</accession>
<dbReference type="EMBL" id="JACXVP010000004">
    <property type="protein sequence ID" value="KAG5611782.1"/>
    <property type="molecule type" value="Genomic_DNA"/>
</dbReference>
<sequence length="130" mass="15108">MSGGLNYTMLAGNHVEFTKTRQGSGHIKPQETCPEWERLTCTCSSQGPNQVVWVKAVTKEGKAWYKKHTEVTYFSNVCIDRDSLAREFLQILSQIRELRREFIFAELEDCNLHMVREFSPTGRRRQDPIL</sequence>
<keyword evidence="2" id="KW-1185">Reference proteome</keyword>
<evidence type="ECO:0000313" key="1">
    <source>
        <dbReference type="EMBL" id="KAG5611782.1"/>
    </source>
</evidence>
<dbReference type="AlphaFoldDB" id="A0A9J5ZJX4"/>
<name>A0A9J5ZJX4_SOLCO</name>